<dbReference type="Proteomes" id="UP001187192">
    <property type="component" value="Unassembled WGS sequence"/>
</dbReference>
<gene>
    <name evidence="3" type="ORF">TIFTF001_029427</name>
</gene>
<feature type="region of interest" description="Disordered" evidence="1">
    <location>
        <begin position="45"/>
        <end position="107"/>
    </location>
</feature>
<sequence>MSLSLFCAGGFTTVAEYLSDGDACCTAGFRDYDLESSTMDDDSAGLRVGAPSVSSGDCNHKSGSVSGDTRSPSLSRYPSSVRSRSVSDDTQSWSSSRSPSSARSGSVYGDTDLRLRRDLHLQWPLRCLSGIIVLCLGFVGFFLQVIFVGRRMSRPFRGDRHVSLSATTATRPVSLCCNVEWLQQRCLLQHC</sequence>
<comment type="caution">
    <text evidence="3">The sequence shown here is derived from an EMBL/GenBank/DDBJ whole genome shotgun (WGS) entry which is preliminary data.</text>
</comment>
<reference evidence="3" key="1">
    <citation type="submission" date="2023-07" db="EMBL/GenBank/DDBJ databases">
        <title>draft genome sequence of fig (Ficus carica).</title>
        <authorList>
            <person name="Takahashi T."/>
            <person name="Nishimura K."/>
        </authorList>
    </citation>
    <scope>NUCLEOTIDE SEQUENCE</scope>
</reference>
<feature type="transmembrane region" description="Helical" evidence="2">
    <location>
        <begin position="123"/>
        <end position="148"/>
    </location>
</feature>
<evidence type="ECO:0000313" key="3">
    <source>
        <dbReference type="EMBL" id="GMN60321.1"/>
    </source>
</evidence>
<dbReference type="EMBL" id="BTGU01000098">
    <property type="protein sequence ID" value="GMN60321.1"/>
    <property type="molecule type" value="Genomic_DNA"/>
</dbReference>
<accession>A0AA88J3C6</accession>
<keyword evidence="2" id="KW-1133">Transmembrane helix</keyword>
<keyword evidence="4" id="KW-1185">Reference proteome</keyword>
<feature type="compositionally biased region" description="Low complexity" evidence="1">
    <location>
        <begin position="70"/>
        <end position="106"/>
    </location>
</feature>
<evidence type="ECO:0000256" key="1">
    <source>
        <dbReference type="SAM" id="MobiDB-lite"/>
    </source>
</evidence>
<evidence type="ECO:0000313" key="4">
    <source>
        <dbReference type="Proteomes" id="UP001187192"/>
    </source>
</evidence>
<feature type="compositionally biased region" description="Polar residues" evidence="1">
    <location>
        <begin position="52"/>
        <end position="69"/>
    </location>
</feature>
<organism evidence="3 4">
    <name type="scientific">Ficus carica</name>
    <name type="common">Common fig</name>
    <dbReference type="NCBI Taxonomy" id="3494"/>
    <lineage>
        <taxon>Eukaryota</taxon>
        <taxon>Viridiplantae</taxon>
        <taxon>Streptophyta</taxon>
        <taxon>Embryophyta</taxon>
        <taxon>Tracheophyta</taxon>
        <taxon>Spermatophyta</taxon>
        <taxon>Magnoliopsida</taxon>
        <taxon>eudicotyledons</taxon>
        <taxon>Gunneridae</taxon>
        <taxon>Pentapetalae</taxon>
        <taxon>rosids</taxon>
        <taxon>fabids</taxon>
        <taxon>Rosales</taxon>
        <taxon>Moraceae</taxon>
        <taxon>Ficeae</taxon>
        <taxon>Ficus</taxon>
    </lineage>
</organism>
<keyword evidence="2" id="KW-0812">Transmembrane</keyword>
<protein>
    <submittedName>
        <fullName evidence="3">Uncharacterized protein</fullName>
    </submittedName>
</protein>
<keyword evidence="2" id="KW-0472">Membrane</keyword>
<proteinExistence type="predicted"/>
<name>A0AA88J3C6_FICCA</name>
<dbReference type="AlphaFoldDB" id="A0AA88J3C6"/>
<evidence type="ECO:0000256" key="2">
    <source>
        <dbReference type="SAM" id="Phobius"/>
    </source>
</evidence>